<keyword evidence="1" id="KW-0812">Transmembrane</keyword>
<protein>
    <recommendedName>
        <fullName evidence="4">WD40 repeat domain-containing protein</fullName>
    </recommendedName>
</protein>
<comment type="caution">
    <text evidence="2">The sequence shown here is derived from an EMBL/GenBank/DDBJ whole genome shotgun (WGS) entry which is preliminary data.</text>
</comment>
<name>A0A5C7J6K0_9BACT</name>
<gene>
    <name evidence="2" type="ORF">E6Q11_03220</name>
</gene>
<dbReference type="InterPro" id="IPR011042">
    <property type="entry name" value="6-blade_b-propeller_TolB-like"/>
</dbReference>
<evidence type="ECO:0008006" key="4">
    <source>
        <dbReference type="Google" id="ProtNLM"/>
    </source>
</evidence>
<keyword evidence="1" id="KW-1133">Transmembrane helix</keyword>
<accession>A0A5C7J6K0</accession>
<dbReference type="SUPFAM" id="SSF69304">
    <property type="entry name" value="Tricorn protease N-terminal domain"/>
    <property type="match status" value="1"/>
</dbReference>
<proteinExistence type="predicted"/>
<evidence type="ECO:0000313" key="3">
    <source>
        <dbReference type="Proteomes" id="UP000321026"/>
    </source>
</evidence>
<evidence type="ECO:0000256" key="1">
    <source>
        <dbReference type="SAM" id="Phobius"/>
    </source>
</evidence>
<sequence>MIKKLFWISLGLFILTLIFLGIYNFAFKNNPYDPIADPEKYAAHQAEQEKSQEEGTQRSYAFELVFPETILFPKIDGQDLFYYSLRDKNLKRISLETRESSILVHNIPGTVKRLLWAPNFIGVLAQVEDTGSIRWNFIDFRDQSTTPLRGEMSRLSWNTLGDGIYYLYTDPATGEKSLNTATYYGSDWKKLIDLGKNDYFVASIPQSSQVAFWTRPDGLEESRLESISLTGENHKTLFTGRYGADYLWSPNSRSILVGSTEGKGSHTPTIGLVDENGGAYRDLFIPTLISKIVWSKDIQTLYYSLPNAFPTGTILPNDYFGKPILTKDTFWKMNIKTGKRERLVQLNDIDQAFDATDLFLSLDETKLYFIDRATSKLYQVNL</sequence>
<dbReference type="AlphaFoldDB" id="A0A5C7J6K0"/>
<feature type="transmembrane region" description="Helical" evidence="1">
    <location>
        <begin position="5"/>
        <end position="26"/>
    </location>
</feature>
<dbReference type="EMBL" id="SSDS01000052">
    <property type="protein sequence ID" value="TXG77151.1"/>
    <property type="molecule type" value="Genomic_DNA"/>
</dbReference>
<dbReference type="Proteomes" id="UP000321026">
    <property type="component" value="Unassembled WGS sequence"/>
</dbReference>
<reference evidence="2 3" key="1">
    <citation type="submission" date="2018-09" db="EMBL/GenBank/DDBJ databases">
        <title>Metagenome Assembled Genomes from an Advanced Water Purification Facility.</title>
        <authorList>
            <person name="Stamps B.W."/>
            <person name="Spear J.R."/>
        </authorList>
    </citation>
    <scope>NUCLEOTIDE SEQUENCE [LARGE SCALE GENOMIC DNA]</scope>
    <source>
        <strain evidence="2">Bin_63_2</strain>
    </source>
</reference>
<organism evidence="2 3">
    <name type="scientific">Candidatus Dojkabacteria bacterium</name>
    <dbReference type="NCBI Taxonomy" id="2099670"/>
    <lineage>
        <taxon>Bacteria</taxon>
        <taxon>Candidatus Dojkabacteria</taxon>
    </lineage>
</organism>
<evidence type="ECO:0000313" key="2">
    <source>
        <dbReference type="EMBL" id="TXG77151.1"/>
    </source>
</evidence>
<dbReference type="Gene3D" id="2.120.10.30">
    <property type="entry name" value="TolB, C-terminal domain"/>
    <property type="match status" value="1"/>
</dbReference>
<keyword evidence="1" id="KW-0472">Membrane</keyword>